<organism evidence="9 10">
    <name type="scientific">Sinanodonta woodiana</name>
    <name type="common">Chinese pond mussel</name>
    <name type="synonym">Anodonta woodiana</name>
    <dbReference type="NCBI Taxonomy" id="1069815"/>
    <lineage>
        <taxon>Eukaryota</taxon>
        <taxon>Metazoa</taxon>
        <taxon>Spiralia</taxon>
        <taxon>Lophotrochozoa</taxon>
        <taxon>Mollusca</taxon>
        <taxon>Bivalvia</taxon>
        <taxon>Autobranchia</taxon>
        <taxon>Heteroconchia</taxon>
        <taxon>Palaeoheterodonta</taxon>
        <taxon>Unionida</taxon>
        <taxon>Unionoidea</taxon>
        <taxon>Unionidae</taxon>
        <taxon>Unioninae</taxon>
        <taxon>Sinanodonta</taxon>
    </lineage>
</organism>
<feature type="domain" description="Fibronectin type-III" evidence="8">
    <location>
        <begin position="193"/>
        <end position="293"/>
    </location>
</feature>
<sequence length="341" mass="37647">GPENVQVTPSSTLNVTEGGNITLTCTAECNPPCSTYRWRKDSLLTVVGNSQSYWVPEVLRNHSGIYSCAVTNTYISKSATAQITVIVNYPPVVSINSQNGTYNDTDIAINCSAFGIPGQYAFSLTHSSLFSRIQIRHPKFNFVSTSAIDYRFSSFMDTGIYTCTVNNGIADYKDGSVNKSVSETVWIKGPPDVPHDVHIVPSSITASSVRMEWLSGFSSGMNQTFAIEYREYGDTSWTKSSEEVFGGMRQDEYFNITVGRLHQETMYFLRMYAWNSYNRSQYSVVINATTTADNKEGNKFGNGSDKVIIGSAVGAVILIGFAVVIGVVIFKRRRMPKLNAD</sequence>
<dbReference type="PROSITE" id="PS50835">
    <property type="entry name" value="IG_LIKE"/>
    <property type="match status" value="2"/>
</dbReference>
<dbReference type="PROSITE" id="PS50853">
    <property type="entry name" value="FN3"/>
    <property type="match status" value="1"/>
</dbReference>
<dbReference type="Proteomes" id="UP001634394">
    <property type="component" value="Unassembled WGS sequence"/>
</dbReference>
<evidence type="ECO:0000256" key="3">
    <source>
        <dbReference type="ARBA" id="ARBA00023157"/>
    </source>
</evidence>
<dbReference type="SMART" id="SM00409">
    <property type="entry name" value="IG"/>
    <property type="match status" value="1"/>
</dbReference>
<dbReference type="CDD" id="cd00063">
    <property type="entry name" value="FN3"/>
    <property type="match status" value="1"/>
</dbReference>
<dbReference type="Pfam" id="PF13895">
    <property type="entry name" value="Ig_2"/>
    <property type="match status" value="1"/>
</dbReference>
<keyword evidence="6" id="KW-0812">Transmembrane</keyword>
<keyword evidence="4" id="KW-0325">Glycoprotein</keyword>
<dbReference type="PANTHER" id="PTHR11640:SF31">
    <property type="entry name" value="IRREGULAR CHIASM C-ROUGHEST PROTEIN-RELATED"/>
    <property type="match status" value="1"/>
</dbReference>
<feature type="transmembrane region" description="Helical" evidence="6">
    <location>
        <begin position="307"/>
        <end position="330"/>
    </location>
</feature>
<dbReference type="SUPFAM" id="SSF49265">
    <property type="entry name" value="Fibronectin type III"/>
    <property type="match status" value="1"/>
</dbReference>
<evidence type="ECO:0000256" key="4">
    <source>
        <dbReference type="ARBA" id="ARBA00023180"/>
    </source>
</evidence>
<dbReference type="SUPFAM" id="SSF48726">
    <property type="entry name" value="Immunoglobulin"/>
    <property type="match status" value="2"/>
</dbReference>
<evidence type="ECO:0000256" key="1">
    <source>
        <dbReference type="ARBA" id="ARBA00004479"/>
    </source>
</evidence>
<evidence type="ECO:0000256" key="5">
    <source>
        <dbReference type="ARBA" id="ARBA00023319"/>
    </source>
</evidence>
<accession>A0ABD3VHA8</accession>
<evidence type="ECO:0000259" key="7">
    <source>
        <dbReference type="PROSITE" id="PS50835"/>
    </source>
</evidence>
<reference evidence="9 10" key="1">
    <citation type="submission" date="2024-11" db="EMBL/GenBank/DDBJ databases">
        <title>Chromosome-level genome assembly of the freshwater bivalve Anodonta woodiana.</title>
        <authorList>
            <person name="Chen X."/>
        </authorList>
    </citation>
    <scope>NUCLEOTIDE SEQUENCE [LARGE SCALE GENOMIC DNA]</scope>
    <source>
        <strain evidence="9">MN2024</strain>
        <tissue evidence="9">Gills</tissue>
    </source>
</reference>
<dbReference type="EMBL" id="JBJQND010000011">
    <property type="protein sequence ID" value="KAL3860922.1"/>
    <property type="molecule type" value="Genomic_DNA"/>
</dbReference>
<evidence type="ECO:0000259" key="8">
    <source>
        <dbReference type="PROSITE" id="PS50853"/>
    </source>
</evidence>
<evidence type="ECO:0000313" key="10">
    <source>
        <dbReference type="Proteomes" id="UP001634394"/>
    </source>
</evidence>
<feature type="non-terminal residue" evidence="9">
    <location>
        <position position="341"/>
    </location>
</feature>
<evidence type="ECO:0000313" key="9">
    <source>
        <dbReference type="EMBL" id="KAL3860922.1"/>
    </source>
</evidence>
<dbReference type="InterPro" id="IPR036116">
    <property type="entry name" value="FN3_sf"/>
</dbReference>
<dbReference type="InterPro" id="IPR003961">
    <property type="entry name" value="FN3_dom"/>
</dbReference>
<dbReference type="InterPro" id="IPR036179">
    <property type="entry name" value="Ig-like_dom_sf"/>
</dbReference>
<keyword evidence="2 6" id="KW-0472">Membrane</keyword>
<feature type="domain" description="Ig-like" evidence="7">
    <location>
        <begin position="90"/>
        <end position="182"/>
    </location>
</feature>
<dbReference type="InterPro" id="IPR007110">
    <property type="entry name" value="Ig-like_dom"/>
</dbReference>
<dbReference type="InterPro" id="IPR051275">
    <property type="entry name" value="Cell_adhesion_signaling"/>
</dbReference>
<name>A0ABD3VHA8_SINWO</name>
<dbReference type="AlphaFoldDB" id="A0ABD3VHA8"/>
<feature type="domain" description="Ig-like" evidence="7">
    <location>
        <begin position="2"/>
        <end position="84"/>
    </location>
</feature>
<dbReference type="InterPro" id="IPR013783">
    <property type="entry name" value="Ig-like_fold"/>
</dbReference>
<proteinExistence type="predicted"/>
<dbReference type="GO" id="GO:0016020">
    <property type="term" value="C:membrane"/>
    <property type="evidence" value="ECO:0007669"/>
    <property type="project" value="UniProtKB-SubCell"/>
</dbReference>
<keyword evidence="6" id="KW-1133">Transmembrane helix</keyword>
<protein>
    <submittedName>
        <fullName evidence="9">Uncharacterized protein</fullName>
    </submittedName>
</protein>
<comment type="caution">
    <text evidence="9">The sequence shown here is derived from an EMBL/GenBank/DDBJ whole genome shotgun (WGS) entry which is preliminary data.</text>
</comment>
<feature type="non-terminal residue" evidence="9">
    <location>
        <position position="1"/>
    </location>
</feature>
<evidence type="ECO:0000256" key="6">
    <source>
        <dbReference type="SAM" id="Phobius"/>
    </source>
</evidence>
<gene>
    <name evidence="9" type="ORF">ACJMK2_007017</name>
</gene>
<dbReference type="InterPro" id="IPR003599">
    <property type="entry name" value="Ig_sub"/>
</dbReference>
<dbReference type="PANTHER" id="PTHR11640">
    <property type="entry name" value="NEPHRIN"/>
    <property type="match status" value="1"/>
</dbReference>
<comment type="subcellular location">
    <subcellularLocation>
        <location evidence="1">Membrane</location>
        <topology evidence="1">Single-pass type I membrane protein</topology>
    </subcellularLocation>
</comment>
<keyword evidence="10" id="KW-1185">Reference proteome</keyword>
<dbReference type="Gene3D" id="2.60.40.10">
    <property type="entry name" value="Immunoglobulins"/>
    <property type="match status" value="2"/>
</dbReference>
<keyword evidence="3" id="KW-1015">Disulfide bond</keyword>
<evidence type="ECO:0000256" key="2">
    <source>
        <dbReference type="ARBA" id="ARBA00023136"/>
    </source>
</evidence>
<keyword evidence="5" id="KW-0393">Immunoglobulin domain</keyword>